<proteinExistence type="predicted"/>
<protein>
    <submittedName>
        <fullName evidence="2">Uncharacterized protein</fullName>
    </submittedName>
</protein>
<feature type="compositionally biased region" description="Basic and acidic residues" evidence="1">
    <location>
        <begin position="452"/>
        <end position="464"/>
    </location>
</feature>
<feature type="region of interest" description="Disordered" evidence="1">
    <location>
        <begin position="380"/>
        <end position="400"/>
    </location>
</feature>
<organism evidence="2 3">
    <name type="scientific">Lactobacillus crispatus</name>
    <dbReference type="NCBI Taxonomy" id="47770"/>
    <lineage>
        <taxon>Bacteria</taxon>
        <taxon>Bacillati</taxon>
        <taxon>Bacillota</taxon>
        <taxon>Bacilli</taxon>
        <taxon>Lactobacillales</taxon>
        <taxon>Lactobacillaceae</taxon>
        <taxon>Lactobacillus</taxon>
    </lineage>
</organism>
<feature type="compositionally biased region" description="Basic and acidic residues" evidence="1">
    <location>
        <begin position="485"/>
        <end position="500"/>
    </location>
</feature>
<comment type="caution">
    <text evidence="2">The sequence shown here is derived from an EMBL/GenBank/DDBJ whole genome shotgun (WGS) entry which is preliminary data.</text>
</comment>
<feature type="compositionally biased region" description="Basic and acidic residues" evidence="1">
    <location>
        <begin position="509"/>
        <end position="519"/>
    </location>
</feature>
<evidence type="ECO:0000313" key="2">
    <source>
        <dbReference type="EMBL" id="TDN27116.1"/>
    </source>
</evidence>
<feature type="region of interest" description="Disordered" evidence="1">
    <location>
        <begin position="452"/>
        <end position="519"/>
    </location>
</feature>
<gene>
    <name evidence="2" type="ORF">CEE75_14165</name>
</gene>
<feature type="compositionally biased region" description="Polar residues" evidence="1">
    <location>
        <begin position="465"/>
        <end position="479"/>
    </location>
</feature>
<reference evidence="2 3" key="1">
    <citation type="submission" date="2017-06" db="EMBL/GenBank/DDBJ databases">
        <authorList>
            <person name="Swanenburg J."/>
            <person name="Kort R."/>
        </authorList>
    </citation>
    <scope>NUCLEOTIDE SEQUENCE [LARGE SCALE GENOMIC DNA]</scope>
    <source>
        <strain evidence="2 3">RL05</strain>
    </source>
</reference>
<name>A0A4R6CPJ2_9LACO</name>
<dbReference type="AlphaFoldDB" id="A0A4R6CPJ2"/>
<dbReference type="Proteomes" id="UP000295195">
    <property type="component" value="Unassembled WGS sequence"/>
</dbReference>
<accession>A0A4R6CPJ2</accession>
<dbReference type="EMBL" id="NKLP01000403">
    <property type="protein sequence ID" value="TDN27116.1"/>
    <property type="molecule type" value="Genomic_DNA"/>
</dbReference>
<dbReference type="RefSeq" id="WP_133476904.1">
    <property type="nucleotide sequence ID" value="NZ_NKLP01000403.1"/>
</dbReference>
<evidence type="ECO:0000256" key="1">
    <source>
        <dbReference type="SAM" id="MobiDB-lite"/>
    </source>
</evidence>
<sequence length="519" mass="58934">MPVKNLIIDPPITSSLSQRLMCGIQSNRASAGVLALNSEYTQEALKTFSGDNYVYYRDIDSELLLTTDNLKNPDRFNALLASYITLNRIQSENKKNGLVSKTLLTLLLKILLVESNDKPEDALIVLAKLSNSKTHDESIKKIGKTSKYFSDKSDPSLIEAIQKSGKSEISSKLNSAINFLWHIHKRFALPFVSKRGRHKALPPWIDQKKLIWFPASILTHSTYFKLLSLFSAHCKELDCFMDSETPNDFLKSLDQSVINVDKEAPQIKTITLSELDKSLYGYEAEQCENFFSSMQLSDQKTFMAWMARKNFDFIQKNKFSINALSSMIDTTPYSDFTGVYISFVKGSLVLVSVNRETGKINQKKFPASILVERTNLENQESEKEASIVQTSHASPESKETLERIDQAIKKLGNISEEDNLILQQIDKLSNNLRTATLAVKNVHKQVNSFQAKAEESSKQSRELQQKLSNEVKQSSTSRYDSFDDTVDRDKSDKEIADDFMRQMNNQNAKNKDNMFKDLT</sequence>
<evidence type="ECO:0000313" key="3">
    <source>
        <dbReference type="Proteomes" id="UP000295195"/>
    </source>
</evidence>